<dbReference type="EMBL" id="CP017476">
    <property type="protein sequence ID" value="AOW13527.1"/>
    <property type="molecule type" value="Genomic_DNA"/>
</dbReference>
<dbReference type="EMBL" id="LVWD01000013">
    <property type="protein sequence ID" value="OAD41817.1"/>
    <property type="molecule type" value="Genomic_DNA"/>
</dbReference>
<reference evidence="2 5" key="2">
    <citation type="submission" date="2016-10" db="EMBL/GenBank/DDBJ databases">
        <title>Hydorgenophaga sp. LPB0072 isolated from gastropod.</title>
        <authorList>
            <person name="Kim E."/>
            <person name="Yi H."/>
        </authorList>
    </citation>
    <scope>NUCLEOTIDE SEQUENCE [LARGE SCALE GENOMIC DNA]</scope>
    <source>
        <strain evidence="2 5">LPB0072</strain>
    </source>
</reference>
<proteinExistence type="predicted"/>
<dbReference type="STRING" id="1763535.LPB072_12335"/>
<sequence length="613" mass="67339">MLAFLALEDRAIRREALCDMFWESAADRRAALRWSLTQLRPLLASRLGQALQTDAHFIAVDRSLLSVDIRECKALLGPGGIPIPDSRLKAIEEALAAGFSADLELAVGYRYELWLGGERESLRQLHRQALDEQSARANTPEAALATARKRAALDPFDSDANARYLARSMEVDGKDRARLALDGMRDRYRAEGLSDHGLVASWRGLGPTPELVLPDKPSVAVLGFTDLGGHQDGPVLSQGLAADLTLTLGRFSGLFVIARASAERFTVHPPDLSLVARLLGVRYLVHGTTQRLDRRVRVTVTLTDAQFNTVVWSEHFDRSLGDLFAVQDDVSAAIASAIEPEIVRAEAERAGLKAPEDMSAWECYHRAMWHCYHFTAQHTEQAYQLFLRALTLEKGFARAHAGLSFAHYSRAFLDATPAPDSAVALALEHGQLSVDLDSRDAMGYWTLGRAQFLAHEHDQALQSLGRSLAINPSFSQGHYALGFLEAHSGLHQKALPELATAERLSPLDPMLFAVEGTRAISLAIEGKYNEAAAWSVKASSEPNAHFHMQAIAGACLALAGRGVEARSFAQRTRREHPGYSLRTFERSFPQKFEAHQTLMMQALRSAGVPESEA</sequence>
<dbReference type="InterPro" id="IPR019734">
    <property type="entry name" value="TPR_rpt"/>
</dbReference>
<accession>A0A167HW96</accession>
<gene>
    <name evidence="2" type="ORF">LPB072_12335</name>
    <name evidence="3" type="ORF">LPB72_10955</name>
</gene>
<dbReference type="InterPro" id="IPR011990">
    <property type="entry name" value="TPR-like_helical_dom_sf"/>
</dbReference>
<dbReference type="Proteomes" id="UP000185657">
    <property type="component" value="Unassembled WGS sequence"/>
</dbReference>
<dbReference type="PROSITE" id="PS50005">
    <property type="entry name" value="TPR"/>
    <property type="match status" value="1"/>
</dbReference>
<dbReference type="KEGG" id="hyl:LPB072_12335"/>
<dbReference type="RefSeq" id="WP_066090135.1">
    <property type="nucleotide sequence ID" value="NZ_CP017476.1"/>
</dbReference>
<dbReference type="AlphaFoldDB" id="A0A167HW96"/>
<name>A0A167HW96_9BURK</name>
<dbReference type="SUPFAM" id="SSF48452">
    <property type="entry name" value="TPR-like"/>
    <property type="match status" value="1"/>
</dbReference>
<dbReference type="Proteomes" id="UP000185680">
    <property type="component" value="Chromosome"/>
</dbReference>
<evidence type="ECO:0000256" key="1">
    <source>
        <dbReference type="PROSITE-ProRule" id="PRU00339"/>
    </source>
</evidence>
<dbReference type="Gene3D" id="1.25.40.10">
    <property type="entry name" value="Tetratricopeptide repeat domain"/>
    <property type="match status" value="1"/>
</dbReference>
<reference evidence="3 4" key="1">
    <citation type="submission" date="2016-02" db="EMBL/GenBank/DDBJ databases">
        <title>Draft genome sequence of Hydrogenophaga sp. LPB0072.</title>
        <authorList>
            <person name="Shin S.-K."/>
            <person name="Yi H."/>
        </authorList>
    </citation>
    <scope>NUCLEOTIDE SEQUENCE [LARGE SCALE GENOMIC DNA]</scope>
    <source>
        <strain evidence="3 4">LPB0072</strain>
    </source>
</reference>
<protein>
    <submittedName>
        <fullName evidence="2">Uncharacterized protein</fullName>
    </submittedName>
</protein>
<evidence type="ECO:0000313" key="3">
    <source>
        <dbReference type="EMBL" id="OAD41817.1"/>
    </source>
</evidence>
<feature type="repeat" description="TPR" evidence="1">
    <location>
        <begin position="441"/>
        <end position="474"/>
    </location>
</feature>
<evidence type="ECO:0000313" key="4">
    <source>
        <dbReference type="Proteomes" id="UP000185657"/>
    </source>
</evidence>
<evidence type="ECO:0000313" key="2">
    <source>
        <dbReference type="EMBL" id="AOW13527.1"/>
    </source>
</evidence>
<evidence type="ECO:0000313" key="5">
    <source>
        <dbReference type="Proteomes" id="UP000185680"/>
    </source>
</evidence>
<dbReference type="Gene3D" id="3.40.50.10070">
    <property type="entry name" value="TolB, N-terminal domain"/>
    <property type="match status" value="1"/>
</dbReference>
<keyword evidence="1" id="KW-0802">TPR repeat</keyword>
<organism evidence="2 5">
    <name type="scientific">Hydrogenophaga crassostreae</name>
    <dbReference type="NCBI Taxonomy" id="1763535"/>
    <lineage>
        <taxon>Bacteria</taxon>
        <taxon>Pseudomonadati</taxon>
        <taxon>Pseudomonadota</taxon>
        <taxon>Betaproteobacteria</taxon>
        <taxon>Burkholderiales</taxon>
        <taxon>Comamonadaceae</taxon>
        <taxon>Hydrogenophaga</taxon>
    </lineage>
</organism>
<keyword evidence="4" id="KW-1185">Reference proteome</keyword>